<dbReference type="PANTHER" id="PTHR43364">
    <property type="entry name" value="NADH-SPECIFIC METHYLGLYOXAL REDUCTASE-RELATED"/>
    <property type="match status" value="1"/>
</dbReference>
<dbReference type="AlphaFoldDB" id="C3X874"/>
<dbReference type="InterPro" id="IPR020471">
    <property type="entry name" value="AKR"/>
</dbReference>
<dbReference type="Pfam" id="PF00248">
    <property type="entry name" value="Aldo_ket_red"/>
    <property type="match status" value="1"/>
</dbReference>
<keyword evidence="1" id="KW-0560">Oxidoreductase</keyword>
<organism evidence="3 4">
    <name type="scientific">Oxalobacter formigenes OXCC13</name>
    <dbReference type="NCBI Taxonomy" id="556269"/>
    <lineage>
        <taxon>Bacteria</taxon>
        <taxon>Pseudomonadati</taxon>
        <taxon>Pseudomonadota</taxon>
        <taxon>Betaproteobacteria</taxon>
        <taxon>Burkholderiales</taxon>
        <taxon>Oxalobacteraceae</taxon>
        <taxon>Oxalobacter</taxon>
    </lineage>
</organism>
<accession>C3X874</accession>
<evidence type="ECO:0000256" key="1">
    <source>
        <dbReference type="ARBA" id="ARBA00023002"/>
    </source>
</evidence>
<dbReference type="eggNOG" id="COG0667">
    <property type="taxonomic scope" value="Bacteria"/>
</dbReference>
<dbReference type="PANTHER" id="PTHR43364:SF4">
    <property type="entry name" value="NAD(P)-LINKED OXIDOREDUCTASE SUPERFAMILY PROTEIN"/>
    <property type="match status" value="1"/>
</dbReference>
<dbReference type="InterPro" id="IPR050523">
    <property type="entry name" value="AKR_Detox_Biosynth"/>
</dbReference>
<dbReference type="PRINTS" id="PR00069">
    <property type="entry name" value="ALDKETRDTASE"/>
</dbReference>
<dbReference type="EMBL" id="GG658170">
    <property type="protein sequence ID" value="EEO29400.1"/>
    <property type="molecule type" value="Genomic_DNA"/>
</dbReference>
<proteinExistence type="predicted"/>
<dbReference type="RefSeq" id="WP_005879829.1">
    <property type="nucleotide sequence ID" value="NZ_CP019430.1"/>
</dbReference>
<dbReference type="InterPro" id="IPR036812">
    <property type="entry name" value="NAD(P)_OxRdtase_dom_sf"/>
</dbReference>
<feature type="domain" description="NADP-dependent oxidoreductase" evidence="2">
    <location>
        <begin position="16"/>
        <end position="321"/>
    </location>
</feature>
<sequence length="325" mass="35931">MEYRKIPGTDMKLSVVVFGSWANGGWSASERTDAVRAVQASYRAGVTSFDTAPLYGLGDAETIIGEAIECLPRDKIQILTKFGLRWDINGGIPFSSMTNAAGNPVDIVRHAGRDSVIAECEGSLKRLKTDYIDLYQLHWPDDATPMDETFEAVQMLIDQGKVRYAGVSNYSGGQMAEAEKHIHIVSNQIPYSMINRGVEKETVRYCLDHKKAVLAYRPLESGLLTGTINPGTIFPKGDFRRDSASFTDENIRRVDNFVLQLKPLAEDRKITIAQLVLRWTIQRTGITAVLAGAKTPEQAIENAKAGDFTLTKKEMGYIESVLPPV</sequence>
<dbReference type="CDD" id="cd19084">
    <property type="entry name" value="AKR_AKR11B1-like"/>
    <property type="match status" value="1"/>
</dbReference>
<name>C3X874_OXAFO</name>
<dbReference type="STRING" id="847.BRW83_1823"/>
<dbReference type="HOGENOM" id="CLU_023205_2_3_4"/>
<dbReference type="GeneID" id="77135660"/>
<dbReference type="GO" id="GO:0016491">
    <property type="term" value="F:oxidoreductase activity"/>
    <property type="evidence" value="ECO:0007669"/>
    <property type="project" value="UniProtKB-KW"/>
</dbReference>
<dbReference type="OrthoDB" id="5488419at2"/>
<reference evidence="3 4" key="1">
    <citation type="submission" date="2009-02" db="EMBL/GenBank/DDBJ databases">
        <title>The Genome Sequence of Oxalobacter formigenes OXCC13.</title>
        <authorList>
            <consortium name="The Broad Institute Genome Sequencing Platform"/>
            <person name="Ward D."/>
            <person name="Young S.K."/>
            <person name="Kodira C.D."/>
            <person name="Zeng Q."/>
            <person name="Koehrsen M."/>
            <person name="Alvarado L."/>
            <person name="Berlin A."/>
            <person name="Borenstein D."/>
            <person name="Chen Z."/>
            <person name="Engels R."/>
            <person name="Freedman E."/>
            <person name="Gellesch M."/>
            <person name="Goldberg J."/>
            <person name="Griggs A."/>
            <person name="Gujja S."/>
            <person name="Heiman D."/>
            <person name="Hepburn T."/>
            <person name="Howarth C."/>
            <person name="Jen D."/>
            <person name="Larson L."/>
            <person name="Lewis B."/>
            <person name="Mehta T."/>
            <person name="Park D."/>
            <person name="Pearson M."/>
            <person name="Roberts A."/>
            <person name="Saif S."/>
            <person name="Shea T."/>
            <person name="Shenoy N."/>
            <person name="Sisk P."/>
            <person name="Stolte C."/>
            <person name="Sykes S."/>
            <person name="Walk T."/>
            <person name="White J."/>
            <person name="Yandava C."/>
            <person name="Allison M.J."/>
            <person name="Lander E."/>
            <person name="Nusbaum C."/>
            <person name="Galagan J."/>
            <person name="Birren B."/>
        </authorList>
    </citation>
    <scope>NUCLEOTIDE SEQUENCE [LARGE SCALE GENOMIC DNA]</scope>
    <source>
        <strain evidence="3 4">OXCC13</strain>
    </source>
</reference>
<dbReference type="SUPFAM" id="SSF51430">
    <property type="entry name" value="NAD(P)-linked oxidoreductase"/>
    <property type="match status" value="1"/>
</dbReference>
<dbReference type="Gene3D" id="3.20.20.100">
    <property type="entry name" value="NADP-dependent oxidoreductase domain"/>
    <property type="match status" value="1"/>
</dbReference>
<gene>
    <name evidence="3" type="ORF">OFBG_00428</name>
</gene>
<dbReference type="GO" id="GO:0005829">
    <property type="term" value="C:cytosol"/>
    <property type="evidence" value="ECO:0007669"/>
    <property type="project" value="TreeGrafter"/>
</dbReference>
<dbReference type="InterPro" id="IPR023210">
    <property type="entry name" value="NADP_OxRdtase_dom"/>
</dbReference>
<evidence type="ECO:0000313" key="4">
    <source>
        <dbReference type="Proteomes" id="UP000005089"/>
    </source>
</evidence>
<protein>
    <submittedName>
        <fullName evidence="3">Oxidoreductase, aldo/keto reductase family protein</fullName>
    </submittedName>
</protein>
<evidence type="ECO:0000313" key="3">
    <source>
        <dbReference type="EMBL" id="EEO29400.1"/>
    </source>
</evidence>
<dbReference type="Proteomes" id="UP000005089">
    <property type="component" value="Unassembled WGS sequence"/>
</dbReference>
<evidence type="ECO:0000259" key="2">
    <source>
        <dbReference type="Pfam" id="PF00248"/>
    </source>
</evidence>
<keyword evidence="4" id="KW-1185">Reference proteome</keyword>